<evidence type="ECO:0000256" key="8">
    <source>
        <dbReference type="ARBA" id="ARBA00022989"/>
    </source>
</evidence>
<keyword evidence="13" id="KW-1185">Reference proteome</keyword>
<keyword evidence="11" id="KW-0325">Glycoprotein</keyword>
<proteinExistence type="predicted"/>
<accession>A0A9R0TWP7</accession>
<reference evidence="12 13" key="1">
    <citation type="submission" date="2017-09" db="EMBL/GenBank/DDBJ databases">
        <authorList>
            <consortium name="International Durum Wheat Genome Sequencing Consortium (IDWGSC)"/>
            <person name="Milanesi L."/>
        </authorList>
    </citation>
    <scope>NUCLEOTIDE SEQUENCE [LARGE SCALE GENOMIC DNA]</scope>
    <source>
        <strain evidence="13">cv. Svevo</strain>
    </source>
</reference>
<dbReference type="PANTHER" id="PTHR27000:SF775">
    <property type="entry name" value="PLANT INTRACELLULAR RAS-GROUP-RELATED LRR PROTEIN 3"/>
    <property type="match status" value="1"/>
</dbReference>
<keyword evidence="5" id="KW-0812">Transmembrane</keyword>
<comment type="subcellular location">
    <subcellularLocation>
        <location evidence="2">Cell membrane</location>
    </subcellularLocation>
    <subcellularLocation>
        <location evidence="1">Membrane</location>
        <topology evidence="1">Single-pass membrane protein</topology>
    </subcellularLocation>
</comment>
<dbReference type="FunFam" id="3.80.10.10:FF:000269">
    <property type="entry name" value="Piriformospora indica-insensitive protein 2"/>
    <property type="match status" value="1"/>
</dbReference>
<evidence type="ECO:0000256" key="6">
    <source>
        <dbReference type="ARBA" id="ARBA00022729"/>
    </source>
</evidence>
<gene>
    <name evidence="12" type="ORF">TRITD_5Av1G198930</name>
</gene>
<dbReference type="Gene3D" id="3.80.10.10">
    <property type="entry name" value="Ribonuclease Inhibitor"/>
    <property type="match status" value="1"/>
</dbReference>
<evidence type="ECO:0000256" key="9">
    <source>
        <dbReference type="ARBA" id="ARBA00023136"/>
    </source>
</evidence>
<keyword evidence="4" id="KW-0433">Leucine-rich repeat</keyword>
<keyword evidence="10" id="KW-0675">Receptor</keyword>
<dbReference type="AlphaFoldDB" id="A0A9R0TWP7"/>
<dbReference type="FunFam" id="3.80.10.10:FF:000299">
    <property type="entry name" value="Piriformospora indica-insensitive protein 2"/>
    <property type="match status" value="1"/>
</dbReference>
<evidence type="ECO:0000256" key="5">
    <source>
        <dbReference type="ARBA" id="ARBA00022692"/>
    </source>
</evidence>
<dbReference type="InterPro" id="IPR003591">
    <property type="entry name" value="Leu-rich_rpt_typical-subtyp"/>
</dbReference>
<dbReference type="Proteomes" id="UP000324705">
    <property type="component" value="Chromosome 5A"/>
</dbReference>
<keyword evidence="6" id="KW-0732">Signal</keyword>
<evidence type="ECO:0000256" key="2">
    <source>
        <dbReference type="ARBA" id="ARBA00004236"/>
    </source>
</evidence>
<keyword evidence="9" id="KW-0472">Membrane</keyword>
<dbReference type="PRINTS" id="PR00019">
    <property type="entry name" value="LEURICHRPT"/>
</dbReference>
<evidence type="ECO:0000256" key="1">
    <source>
        <dbReference type="ARBA" id="ARBA00004167"/>
    </source>
</evidence>
<dbReference type="GO" id="GO:0005886">
    <property type="term" value="C:plasma membrane"/>
    <property type="evidence" value="ECO:0007669"/>
    <property type="project" value="UniProtKB-SubCell"/>
</dbReference>
<dbReference type="OMA" id="ETPWPGV"/>
<sequence>MCERLSECVCLITVSKPIKQVARASRCGDLFYSISLSPLHYTPLRTWKMASSSPSSLLSAGVSILLIQAVAVSVGVATAGDAPAQLPRSELAAIFRVMADLLGDPTWPQLHPRPCTDTPWPGLQCELAPDDSTRLRSTRLHFGPDVSTPPCRPGARLAAPAILGLPHLRTLSLFGCFVDAGPVELPPALFTNASSLEQLVLKSNPGLTGRIPATLTNLKSLQVLSLSQNGFHGEIPRELGGLAALQQLDLSYNNITGEIPEEIGGMASLSILDLSWNSIGGGVPAALGGLKMLQKADLSYNRLAGVVPPEIGSLKELVFLDLSHNGLAGPLPASLAGLAKLQYLLLQDNPIGTAVPAVVGSLRRLQVLGLSGCNLTGPIPRGAFAALGSLMALSLDRNRLDGPIPASLGALPHLGQLNLSQNRLAGEIALPVEFVARLGRRLDVRGNEELCVGQGRYSGLQASYLRAPPCVGRGSTNGTAALDEGTAGVYGPVVGLVCHLLVLLVLEL</sequence>
<keyword evidence="3" id="KW-1003">Cell membrane</keyword>
<dbReference type="GO" id="GO:0051707">
    <property type="term" value="P:response to other organism"/>
    <property type="evidence" value="ECO:0007669"/>
    <property type="project" value="UniProtKB-ARBA"/>
</dbReference>
<evidence type="ECO:0000256" key="3">
    <source>
        <dbReference type="ARBA" id="ARBA00022475"/>
    </source>
</evidence>
<organism evidence="12 13">
    <name type="scientific">Triticum turgidum subsp. durum</name>
    <name type="common">Durum wheat</name>
    <name type="synonym">Triticum durum</name>
    <dbReference type="NCBI Taxonomy" id="4567"/>
    <lineage>
        <taxon>Eukaryota</taxon>
        <taxon>Viridiplantae</taxon>
        <taxon>Streptophyta</taxon>
        <taxon>Embryophyta</taxon>
        <taxon>Tracheophyta</taxon>
        <taxon>Spermatophyta</taxon>
        <taxon>Magnoliopsida</taxon>
        <taxon>Liliopsida</taxon>
        <taxon>Poales</taxon>
        <taxon>Poaceae</taxon>
        <taxon>BOP clade</taxon>
        <taxon>Pooideae</taxon>
        <taxon>Triticodae</taxon>
        <taxon>Triticeae</taxon>
        <taxon>Triticinae</taxon>
        <taxon>Triticum</taxon>
    </lineage>
</organism>
<dbReference type="SMART" id="SM00369">
    <property type="entry name" value="LRR_TYP"/>
    <property type="match status" value="8"/>
</dbReference>
<dbReference type="Pfam" id="PF13855">
    <property type="entry name" value="LRR_8"/>
    <property type="match status" value="2"/>
</dbReference>
<evidence type="ECO:0000313" key="12">
    <source>
        <dbReference type="EMBL" id="VAI21490.1"/>
    </source>
</evidence>
<evidence type="ECO:0000313" key="13">
    <source>
        <dbReference type="Proteomes" id="UP000324705"/>
    </source>
</evidence>
<dbReference type="PANTHER" id="PTHR27000">
    <property type="entry name" value="LEUCINE-RICH REPEAT RECEPTOR-LIKE PROTEIN KINASE FAMILY PROTEIN-RELATED"/>
    <property type="match status" value="1"/>
</dbReference>
<keyword evidence="7" id="KW-0677">Repeat</keyword>
<evidence type="ECO:0000256" key="7">
    <source>
        <dbReference type="ARBA" id="ARBA00022737"/>
    </source>
</evidence>
<evidence type="ECO:0000256" key="10">
    <source>
        <dbReference type="ARBA" id="ARBA00023170"/>
    </source>
</evidence>
<dbReference type="SUPFAM" id="SSF52058">
    <property type="entry name" value="L domain-like"/>
    <property type="match status" value="1"/>
</dbReference>
<dbReference type="EMBL" id="LT934119">
    <property type="protein sequence ID" value="VAI21490.1"/>
    <property type="molecule type" value="Genomic_DNA"/>
</dbReference>
<dbReference type="InterPro" id="IPR032675">
    <property type="entry name" value="LRR_dom_sf"/>
</dbReference>
<dbReference type="InterPro" id="IPR001611">
    <property type="entry name" value="Leu-rich_rpt"/>
</dbReference>
<evidence type="ECO:0000256" key="11">
    <source>
        <dbReference type="ARBA" id="ARBA00023180"/>
    </source>
</evidence>
<name>A0A9R0TWP7_TRITD</name>
<keyword evidence="8" id="KW-1133">Transmembrane helix</keyword>
<dbReference type="Gramene" id="TRITD5Av1G198930.1">
    <property type="protein sequence ID" value="TRITD5Av1G198930.1"/>
    <property type="gene ID" value="TRITD5Av1G198930"/>
</dbReference>
<protein>
    <submittedName>
        <fullName evidence="12">Uncharacterized protein</fullName>
    </submittedName>
</protein>
<dbReference type="Pfam" id="PF00560">
    <property type="entry name" value="LRR_1"/>
    <property type="match status" value="2"/>
</dbReference>
<evidence type="ECO:0000256" key="4">
    <source>
        <dbReference type="ARBA" id="ARBA00022614"/>
    </source>
</evidence>